<evidence type="ECO:0008006" key="6">
    <source>
        <dbReference type="Google" id="ProtNLM"/>
    </source>
</evidence>
<keyword evidence="3" id="KW-0732">Signal</keyword>
<dbReference type="AlphaFoldDB" id="A0A4V0YED3"/>
<dbReference type="KEGG" id="xyl:ET495_11800"/>
<feature type="compositionally biased region" description="Pro residues" evidence="1">
    <location>
        <begin position="185"/>
        <end position="195"/>
    </location>
</feature>
<dbReference type="Gene3D" id="2.60.40.10">
    <property type="entry name" value="Immunoglobulins"/>
    <property type="match status" value="1"/>
</dbReference>
<evidence type="ECO:0000256" key="1">
    <source>
        <dbReference type="SAM" id="MobiDB-lite"/>
    </source>
</evidence>
<dbReference type="RefSeq" id="WP_129204971.1">
    <property type="nucleotide sequence ID" value="NZ_CP035495.1"/>
</dbReference>
<sequence length="250" mass="24738">MSGICTARRFRRARNRIGVALTMLLALVALAPAASAAERYTPPDLSEPVTLTVHKHRADPAGAAVAGAEAYTATRVLAGPGGAQVDLGTAAGYAAAAALKAGDIARMTLSGPVTAPVGTDGDAVFRGLVPGLYYVVESGSGAAGATASVPFLVMLPTWDRAALDGAGQWAYDVTAEPKNGEPGAVAPPSPSPKAPGPLAQVVGALPRTGTSLLPAAVAVALVAGGVVFLLASRSRRGRAENGASPSGGGR</sequence>
<evidence type="ECO:0000313" key="5">
    <source>
        <dbReference type="Proteomes" id="UP000291758"/>
    </source>
</evidence>
<organism evidence="4 5">
    <name type="scientific">Xylanimonas allomyrinae</name>
    <dbReference type="NCBI Taxonomy" id="2509459"/>
    <lineage>
        <taxon>Bacteria</taxon>
        <taxon>Bacillati</taxon>
        <taxon>Actinomycetota</taxon>
        <taxon>Actinomycetes</taxon>
        <taxon>Micrococcales</taxon>
        <taxon>Promicromonosporaceae</taxon>
        <taxon>Xylanimonas</taxon>
    </lineage>
</organism>
<keyword evidence="5" id="KW-1185">Reference proteome</keyword>
<feature type="region of interest" description="Disordered" evidence="1">
    <location>
        <begin position="178"/>
        <end position="197"/>
    </location>
</feature>
<reference evidence="4 5" key="1">
    <citation type="submission" date="2019-01" db="EMBL/GenBank/DDBJ databases">
        <title>Genome sequencing of strain 2JSPR-7.</title>
        <authorList>
            <person name="Heo J."/>
            <person name="Kim S.-J."/>
            <person name="Kim J.-S."/>
            <person name="Hong S.-B."/>
            <person name="Kwon S.-W."/>
        </authorList>
    </citation>
    <scope>NUCLEOTIDE SEQUENCE [LARGE SCALE GENOMIC DNA]</scope>
    <source>
        <strain evidence="4 5">2JSPR-7</strain>
    </source>
</reference>
<evidence type="ECO:0000313" key="4">
    <source>
        <dbReference type="EMBL" id="QAY63811.1"/>
    </source>
</evidence>
<evidence type="ECO:0000256" key="2">
    <source>
        <dbReference type="SAM" id="Phobius"/>
    </source>
</evidence>
<dbReference type="Proteomes" id="UP000291758">
    <property type="component" value="Chromosome"/>
</dbReference>
<dbReference type="EMBL" id="CP035495">
    <property type="protein sequence ID" value="QAY63811.1"/>
    <property type="molecule type" value="Genomic_DNA"/>
</dbReference>
<feature type="signal peptide" evidence="3">
    <location>
        <begin position="1"/>
        <end position="36"/>
    </location>
</feature>
<dbReference type="InterPro" id="IPR013783">
    <property type="entry name" value="Ig-like_fold"/>
</dbReference>
<evidence type="ECO:0000256" key="3">
    <source>
        <dbReference type="SAM" id="SignalP"/>
    </source>
</evidence>
<protein>
    <recommendedName>
        <fullName evidence="6">LPXTG cell wall anchor domain-containing protein</fullName>
    </recommendedName>
</protein>
<gene>
    <name evidence="4" type="ORF">ET495_11800</name>
</gene>
<keyword evidence="2" id="KW-0472">Membrane</keyword>
<accession>A0A4V0YED3</accession>
<dbReference type="GO" id="GO:0005975">
    <property type="term" value="P:carbohydrate metabolic process"/>
    <property type="evidence" value="ECO:0007669"/>
    <property type="project" value="UniProtKB-ARBA"/>
</dbReference>
<feature type="transmembrane region" description="Helical" evidence="2">
    <location>
        <begin position="212"/>
        <end position="231"/>
    </location>
</feature>
<feature type="chain" id="PRO_5020661095" description="LPXTG cell wall anchor domain-containing protein" evidence="3">
    <location>
        <begin position="37"/>
        <end position="250"/>
    </location>
</feature>
<keyword evidence="2" id="KW-1133">Transmembrane helix</keyword>
<name>A0A4V0YED3_9MICO</name>
<keyword evidence="2" id="KW-0812">Transmembrane</keyword>
<proteinExistence type="predicted"/>